<reference evidence="3" key="1">
    <citation type="journal article" date="2019" name="Int. J. Syst. Evol. Microbiol.">
        <title>The Global Catalogue of Microorganisms (GCM) 10K type strain sequencing project: providing services to taxonomists for standard genome sequencing and annotation.</title>
        <authorList>
            <consortium name="The Broad Institute Genomics Platform"/>
            <consortium name="The Broad Institute Genome Sequencing Center for Infectious Disease"/>
            <person name="Wu L."/>
            <person name="Ma J."/>
        </authorList>
    </citation>
    <scope>NUCLEOTIDE SEQUENCE [LARGE SCALE GENOMIC DNA]</scope>
    <source>
        <strain evidence="3">JCM 18126</strain>
    </source>
</reference>
<evidence type="ECO:0000313" key="2">
    <source>
        <dbReference type="EMBL" id="GAA4663987.1"/>
    </source>
</evidence>
<name>A0ABP8VHT6_9ACTN</name>
<dbReference type="EMBL" id="BAABIL010000801">
    <property type="protein sequence ID" value="GAA4663987.1"/>
    <property type="molecule type" value="Genomic_DNA"/>
</dbReference>
<comment type="caution">
    <text evidence="2">The sequence shown here is derived from an EMBL/GenBank/DDBJ whole genome shotgun (WGS) entry which is preliminary data.</text>
</comment>
<evidence type="ECO:0000256" key="1">
    <source>
        <dbReference type="SAM" id="MobiDB-lite"/>
    </source>
</evidence>
<keyword evidence="3" id="KW-1185">Reference proteome</keyword>
<dbReference type="Proteomes" id="UP001501195">
    <property type="component" value="Unassembled WGS sequence"/>
</dbReference>
<dbReference type="Pfam" id="PF14013">
    <property type="entry name" value="MT0933_antitox"/>
    <property type="match status" value="1"/>
</dbReference>
<feature type="compositionally biased region" description="Basic and acidic residues" evidence="1">
    <location>
        <begin position="36"/>
        <end position="49"/>
    </location>
</feature>
<evidence type="ECO:0008006" key="4">
    <source>
        <dbReference type="Google" id="ProtNLM"/>
    </source>
</evidence>
<dbReference type="RefSeq" id="WP_345714228.1">
    <property type="nucleotide sequence ID" value="NZ_BAABIL010000801.1"/>
</dbReference>
<proteinExistence type="predicted"/>
<feature type="region of interest" description="Disordered" evidence="1">
    <location>
        <begin position="1"/>
        <end position="49"/>
    </location>
</feature>
<organism evidence="2 3">
    <name type="scientific">Kineococcus glutinatus</name>
    <dbReference type="NCBI Taxonomy" id="1070872"/>
    <lineage>
        <taxon>Bacteria</taxon>
        <taxon>Bacillati</taxon>
        <taxon>Actinomycetota</taxon>
        <taxon>Actinomycetes</taxon>
        <taxon>Kineosporiales</taxon>
        <taxon>Kineosporiaceae</taxon>
        <taxon>Kineococcus</taxon>
    </lineage>
</organism>
<sequence length="49" mass="4820">MGGLGDMAEKASDAGIEKAGDAVEDRTGGKGAGQIDKAEDAADQRIGGE</sequence>
<feature type="compositionally biased region" description="Basic and acidic residues" evidence="1">
    <location>
        <begin position="7"/>
        <end position="28"/>
    </location>
</feature>
<dbReference type="InterPro" id="IPR028037">
    <property type="entry name" value="Antitoxin_Rv0909/MT0933"/>
</dbReference>
<evidence type="ECO:0000313" key="3">
    <source>
        <dbReference type="Proteomes" id="UP001501195"/>
    </source>
</evidence>
<gene>
    <name evidence="2" type="ORF">GCM10023225_35380</name>
</gene>
<accession>A0ABP8VHT6</accession>
<protein>
    <recommendedName>
        <fullName evidence="4">Antitoxin protein of toxin-antitoxin system</fullName>
    </recommendedName>
</protein>